<dbReference type="PROSITE" id="PS50109">
    <property type="entry name" value="HIS_KIN"/>
    <property type="match status" value="1"/>
</dbReference>
<dbReference type="PROSITE" id="PS50005">
    <property type="entry name" value="TPR"/>
    <property type="match status" value="1"/>
</dbReference>
<evidence type="ECO:0000256" key="4">
    <source>
        <dbReference type="ARBA" id="ARBA00022679"/>
    </source>
</evidence>
<dbReference type="Pfam" id="PF02518">
    <property type="entry name" value="HATPase_c"/>
    <property type="match status" value="1"/>
</dbReference>
<dbReference type="GO" id="GO:0000156">
    <property type="term" value="F:phosphorelay response regulator activity"/>
    <property type="evidence" value="ECO:0007669"/>
    <property type="project" value="TreeGrafter"/>
</dbReference>
<dbReference type="OrthoDB" id="9810447at2"/>
<feature type="domain" description="Histidine kinase" evidence="11">
    <location>
        <begin position="471"/>
        <end position="686"/>
    </location>
</feature>
<evidence type="ECO:0000256" key="2">
    <source>
        <dbReference type="ARBA" id="ARBA00012438"/>
    </source>
</evidence>
<evidence type="ECO:0000256" key="9">
    <source>
        <dbReference type="PROSITE-ProRule" id="PRU00339"/>
    </source>
</evidence>
<evidence type="ECO:0000259" key="11">
    <source>
        <dbReference type="PROSITE" id="PS50109"/>
    </source>
</evidence>
<dbReference type="Gene3D" id="3.30.565.10">
    <property type="entry name" value="Histidine kinase-like ATPase, C-terminal domain"/>
    <property type="match status" value="1"/>
</dbReference>
<evidence type="ECO:0000256" key="8">
    <source>
        <dbReference type="ARBA" id="ARBA00023012"/>
    </source>
</evidence>
<dbReference type="Gene3D" id="1.25.40.10">
    <property type="entry name" value="Tetratricopeptide repeat domain"/>
    <property type="match status" value="1"/>
</dbReference>
<dbReference type="SUPFAM" id="SSF48452">
    <property type="entry name" value="TPR-like"/>
    <property type="match status" value="2"/>
</dbReference>
<dbReference type="InterPro" id="IPR005467">
    <property type="entry name" value="His_kinase_dom"/>
</dbReference>
<dbReference type="AlphaFoldDB" id="A0A3D9GYW8"/>
<dbReference type="SMART" id="SM00388">
    <property type="entry name" value="HisKA"/>
    <property type="match status" value="1"/>
</dbReference>
<feature type="transmembrane region" description="Helical" evidence="10">
    <location>
        <begin position="404"/>
        <end position="425"/>
    </location>
</feature>
<proteinExistence type="predicted"/>
<keyword evidence="9" id="KW-0802">TPR repeat</keyword>
<dbReference type="InterPro" id="IPR011990">
    <property type="entry name" value="TPR-like_helical_dom_sf"/>
</dbReference>
<dbReference type="RefSeq" id="WP_115818509.1">
    <property type="nucleotide sequence ID" value="NZ_CANKZP010000009.1"/>
</dbReference>
<evidence type="ECO:0000256" key="1">
    <source>
        <dbReference type="ARBA" id="ARBA00000085"/>
    </source>
</evidence>
<evidence type="ECO:0000256" key="6">
    <source>
        <dbReference type="ARBA" id="ARBA00022777"/>
    </source>
</evidence>
<dbReference type="PRINTS" id="PR00344">
    <property type="entry name" value="BCTRLSENSOR"/>
</dbReference>
<dbReference type="InterPro" id="IPR050351">
    <property type="entry name" value="BphY/WalK/GraS-like"/>
</dbReference>
<dbReference type="InterPro" id="IPR019734">
    <property type="entry name" value="TPR_rpt"/>
</dbReference>
<dbReference type="FunFam" id="3.30.565.10:FF:000006">
    <property type="entry name" value="Sensor histidine kinase WalK"/>
    <property type="match status" value="1"/>
</dbReference>
<dbReference type="SMART" id="SM00387">
    <property type="entry name" value="HATPase_c"/>
    <property type="match status" value="1"/>
</dbReference>
<dbReference type="CDD" id="cd00082">
    <property type="entry name" value="HisKA"/>
    <property type="match status" value="1"/>
</dbReference>
<dbReference type="GO" id="GO:0005524">
    <property type="term" value="F:ATP binding"/>
    <property type="evidence" value="ECO:0007669"/>
    <property type="project" value="UniProtKB-KW"/>
</dbReference>
<evidence type="ECO:0000313" key="12">
    <source>
        <dbReference type="EMBL" id="RED42146.1"/>
    </source>
</evidence>
<dbReference type="GO" id="GO:0030295">
    <property type="term" value="F:protein kinase activator activity"/>
    <property type="evidence" value="ECO:0007669"/>
    <property type="project" value="TreeGrafter"/>
</dbReference>
<evidence type="ECO:0000256" key="5">
    <source>
        <dbReference type="ARBA" id="ARBA00022741"/>
    </source>
</evidence>
<dbReference type="GO" id="GO:0007234">
    <property type="term" value="P:osmosensory signaling via phosphorelay pathway"/>
    <property type="evidence" value="ECO:0007669"/>
    <property type="project" value="TreeGrafter"/>
</dbReference>
<gene>
    <name evidence="12" type="ORF">DFQ10_10941</name>
</gene>
<dbReference type="InterPro" id="IPR004358">
    <property type="entry name" value="Sig_transdc_His_kin-like_C"/>
</dbReference>
<sequence length="689" mass="78570">MKQILTLAVCLISFAIFSQDEKIDELTVQLTYLNPDSTKVDKSLILISKLYDVKDYDKALLYVNQTSKLAKDLNYIKGLAESNYYRALIYTEHNDYFNAIDNYKKSRDLYLQISDTLGVAKVSNSIGLVEIRRGNYAIGLQNSLSAIDIFEKQHLQDELSTAYNNLAEAYHKTNQIDKAIEFNFKALEVRKQIQDKNGIKSSTKNIAELYSLLKEHRKAIEYYEKALDILNPKTDQDLRGEILPKLGSEYLRFKEYDKASEYLVEGLKYNRKQDNKEGVLRALNAIGNLNLQKKKVKLAEKQLNEAYAIAQKTNNKTELLENYKLHIALDSTRGYFQNAFFWQNKFYNLKDSLSKIDQPVFPTDVAALDLITKNNTETNSSNPLKSNQQTPLLKSSTNWLNNPYIIYGAIGLFTLLTALLIFSFIKAKSHREELEIQKERFAEELVRTDAILEQTHHLEEVNQVKDKLFSIVSHDLKDSISSIKAFLDLLKEGSISKDEFYELIPELSENANNASSLLFNLLNWSKSQMQNLEPKPELFNIQDVFHSKMALVEQKVEDKRIVLIDESQRDFIYADRSMVEIVIQNLITNAVKFSRTGDVITISNIDVNGKALICIEDSGVGIAKDNIDKLFAAHKNFTTTGTKNEKGTGLGLTIAKDLVELNNGRIWVESTQNVGSKFFVELPKAESKV</sequence>
<dbReference type="SMART" id="SM00028">
    <property type="entry name" value="TPR"/>
    <property type="match status" value="5"/>
</dbReference>
<feature type="repeat" description="TPR" evidence="9">
    <location>
        <begin position="160"/>
        <end position="193"/>
    </location>
</feature>
<keyword evidence="3" id="KW-0597">Phosphoprotein</keyword>
<dbReference type="EMBL" id="QRDV01000009">
    <property type="protein sequence ID" value="RED42146.1"/>
    <property type="molecule type" value="Genomic_DNA"/>
</dbReference>
<comment type="caution">
    <text evidence="12">The sequence shown here is derived from an EMBL/GenBank/DDBJ whole genome shotgun (WGS) entry which is preliminary data.</text>
</comment>
<keyword evidence="6 12" id="KW-0418">Kinase</keyword>
<protein>
    <recommendedName>
        <fullName evidence="2">histidine kinase</fullName>
        <ecNumber evidence="2">2.7.13.3</ecNumber>
    </recommendedName>
</protein>
<dbReference type="InterPro" id="IPR036890">
    <property type="entry name" value="HATPase_C_sf"/>
</dbReference>
<keyword evidence="5" id="KW-0547">Nucleotide-binding</keyword>
<dbReference type="PANTHER" id="PTHR42878:SF7">
    <property type="entry name" value="SENSOR HISTIDINE KINASE GLRK"/>
    <property type="match status" value="1"/>
</dbReference>
<dbReference type="Gene3D" id="1.10.287.130">
    <property type="match status" value="1"/>
</dbReference>
<keyword evidence="8" id="KW-0902">Two-component regulatory system</keyword>
<keyword evidence="13" id="KW-1185">Reference proteome</keyword>
<organism evidence="12 13">
    <name type="scientific">Winogradskyella eximia</name>
    <dbReference type="NCBI Taxonomy" id="262006"/>
    <lineage>
        <taxon>Bacteria</taxon>
        <taxon>Pseudomonadati</taxon>
        <taxon>Bacteroidota</taxon>
        <taxon>Flavobacteriia</taxon>
        <taxon>Flavobacteriales</taxon>
        <taxon>Flavobacteriaceae</taxon>
        <taxon>Winogradskyella</taxon>
    </lineage>
</organism>
<evidence type="ECO:0000313" key="13">
    <source>
        <dbReference type="Proteomes" id="UP000256980"/>
    </source>
</evidence>
<dbReference type="InterPro" id="IPR003661">
    <property type="entry name" value="HisK_dim/P_dom"/>
</dbReference>
<evidence type="ECO:0000256" key="10">
    <source>
        <dbReference type="SAM" id="Phobius"/>
    </source>
</evidence>
<dbReference type="SUPFAM" id="SSF55874">
    <property type="entry name" value="ATPase domain of HSP90 chaperone/DNA topoisomerase II/histidine kinase"/>
    <property type="match status" value="1"/>
</dbReference>
<comment type="catalytic activity">
    <reaction evidence="1">
        <text>ATP + protein L-histidine = ADP + protein N-phospho-L-histidine.</text>
        <dbReference type="EC" id="2.7.13.3"/>
    </reaction>
</comment>
<reference evidence="12 13" key="1">
    <citation type="submission" date="2018-07" db="EMBL/GenBank/DDBJ databases">
        <title>Genomic Encyclopedia of Type Strains, Phase III (KMG-III): the genomes of soil and plant-associated and newly described type strains.</title>
        <authorList>
            <person name="Whitman W."/>
        </authorList>
    </citation>
    <scope>NUCLEOTIDE SEQUENCE [LARGE SCALE GENOMIC DNA]</scope>
    <source>
        <strain evidence="12 13">CECT 7946</strain>
    </source>
</reference>
<dbReference type="InterPro" id="IPR003594">
    <property type="entry name" value="HATPase_dom"/>
</dbReference>
<evidence type="ECO:0000256" key="3">
    <source>
        <dbReference type="ARBA" id="ARBA00022553"/>
    </source>
</evidence>
<name>A0A3D9GYW8_9FLAO</name>
<keyword evidence="7" id="KW-0067">ATP-binding</keyword>
<keyword evidence="10" id="KW-0472">Membrane</keyword>
<dbReference type="PANTHER" id="PTHR42878">
    <property type="entry name" value="TWO-COMPONENT HISTIDINE KINASE"/>
    <property type="match status" value="1"/>
</dbReference>
<dbReference type="GO" id="GO:0000155">
    <property type="term" value="F:phosphorelay sensor kinase activity"/>
    <property type="evidence" value="ECO:0007669"/>
    <property type="project" value="InterPro"/>
</dbReference>
<dbReference type="Pfam" id="PF13424">
    <property type="entry name" value="TPR_12"/>
    <property type="match status" value="1"/>
</dbReference>
<dbReference type="EC" id="2.7.13.3" evidence="2"/>
<keyword evidence="10" id="KW-1133">Transmembrane helix</keyword>
<dbReference type="SUPFAM" id="SSF47384">
    <property type="entry name" value="Homodimeric domain of signal transducing histidine kinase"/>
    <property type="match status" value="1"/>
</dbReference>
<evidence type="ECO:0000256" key="7">
    <source>
        <dbReference type="ARBA" id="ARBA00022840"/>
    </source>
</evidence>
<accession>A0A3D9GYW8</accession>
<keyword evidence="10" id="KW-0812">Transmembrane</keyword>
<dbReference type="Proteomes" id="UP000256980">
    <property type="component" value="Unassembled WGS sequence"/>
</dbReference>
<dbReference type="InterPro" id="IPR036097">
    <property type="entry name" value="HisK_dim/P_sf"/>
</dbReference>
<keyword evidence="4" id="KW-0808">Transferase</keyword>